<organism evidence="2 3">
    <name type="scientific">Sorangium cellulosum</name>
    <name type="common">Polyangium cellulosum</name>
    <dbReference type="NCBI Taxonomy" id="56"/>
    <lineage>
        <taxon>Bacteria</taxon>
        <taxon>Pseudomonadati</taxon>
        <taxon>Myxococcota</taxon>
        <taxon>Polyangia</taxon>
        <taxon>Polyangiales</taxon>
        <taxon>Polyangiaceae</taxon>
        <taxon>Sorangium</taxon>
    </lineage>
</organism>
<evidence type="ECO:0000313" key="2">
    <source>
        <dbReference type="EMBL" id="KYF89595.1"/>
    </source>
</evidence>
<accession>A0A150SAY5</accession>
<reference evidence="2 3" key="1">
    <citation type="submission" date="2014-02" db="EMBL/GenBank/DDBJ databases">
        <title>The small core and large imbalanced accessory genome model reveals a collaborative survival strategy of Sorangium cellulosum strains in nature.</title>
        <authorList>
            <person name="Han K."/>
            <person name="Peng R."/>
            <person name="Blom J."/>
            <person name="Li Y.-Z."/>
        </authorList>
    </citation>
    <scope>NUCLEOTIDE SEQUENCE [LARGE SCALE GENOMIC DNA]</scope>
    <source>
        <strain evidence="2 3">So0011-07</strain>
    </source>
</reference>
<name>A0A150SAY5_SORCE</name>
<sequence length="204" mass="21340">MPTLTTTAIASINVAALASAARRGEVDTDIELGIVGACLVLAGTITLQLETTRLAAGGLRLWARCPGCSARAAVLFLAAPGLRCRRCAGLVYPATRQRPEERVLEQAFARRTKARAALGAGPDPREPLPRRPQGVRFSTWVRRLDELHEAQAAVQAALAALVDRLGARSGALAQEAGSPSPAPPAARTPAAPSREGQQARGTMP</sequence>
<dbReference type="AlphaFoldDB" id="A0A150SAY5"/>
<evidence type="ECO:0000313" key="3">
    <source>
        <dbReference type="Proteomes" id="UP000075635"/>
    </source>
</evidence>
<protein>
    <submittedName>
        <fullName evidence="2">Uncharacterized protein</fullName>
    </submittedName>
</protein>
<dbReference type="EMBL" id="JEMB01001207">
    <property type="protein sequence ID" value="KYF89595.1"/>
    <property type="molecule type" value="Genomic_DNA"/>
</dbReference>
<gene>
    <name evidence="2" type="ORF">BE17_14570</name>
</gene>
<feature type="compositionally biased region" description="Polar residues" evidence="1">
    <location>
        <begin position="195"/>
        <end position="204"/>
    </location>
</feature>
<evidence type="ECO:0000256" key="1">
    <source>
        <dbReference type="SAM" id="MobiDB-lite"/>
    </source>
</evidence>
<dbReference type="Proteomes" id="UP000075635">
    <property type="component" value="Unassembled WGS sequence"/>
</dbReference>
<proteinExistence type="predicted"/>
<comment type="caution">
    <text evidence="2">The sequence shown here is derived from an EMBL/GenBank/DDBJ whole genome shotgun (WGS) entry which is preliminary data.</text>
</comment>
<feature type="region of interest" description="Disordered" evidence="1">
    <location>
        <begin position="171"/>
        <end position="204"/>
    </location>
</feature>